<comment type="caution">
    <text evidence="1">The sequence shown here is derived from an EMBL/GenBank/DDBJ whole genome shotgun (WGS) entry which is preliminary data.</text>
</comment>
<accession>A0A9X4QYB4</accession>
<dbReference type="AlphaFoldDB" id="A0A9X4QYB4"/>
<keyword evidence="2" id="KW-1185">Reference proteome</keyword>
<sequence length="59" mass="6533">MAQLVKGKPEAPYNAQDYYAALTNVMQEVLSDKNADVKQLMDEAAAKFDKDVLSKVSLQ</sequence>
<dbReference type="EMBL" id="JAPDIA010000009">
    <property type="protein sequence ID" value="MDG0814482.1"/>
    <property type="molecule type" value="Genomic_DNA"/>
</dbReference>
<gene>
    <name evidence="1" type="ORF">OMP40_38265</name>
</gene>
<dbReference type="Proteomes" id="UP001153404">
    <property type="component" value="Unassembled WGS sequence"/>
</dbReference>
<proteinExistence type="predicted"/>
<evidence type="ECO:0000313" key="2">
    <source>
        <dbReference type="Proteomes" id="UP001153404"/>
    </source>
</evidence>
<dbReference type="RefSeq" id="WP_277539450.1">
    <property type="nucleotide sequence ID" value="NZ_JAPDIA010000009.1"/>
</dbReference>
<organism evidence="1 2">
    <name type="scientific">Cohnella rhizosphaerae</name>
    <dbReference type="NCBI Taxonomy" id="1457232"/>
    <lineage>
        <taxon>Bacteria</taxon>
        <taxon>Bacillati</taxon>
        <taxon>Bacillota</taxon>
        <taxon>Bacilli</taxon>
        <taxon>Bacillales</taxon>
        <taxon>Paenibacillaceae</taxon>
        <taxon>Cohnella</taxon>
    </lineage>
</organism>
<protein>
    <submittedName>
        <fullName evidence="1">Uncharacterized protein</fullName>
    </submittedName>
</protein>
<reference evidence="1" key="1">
    <citation type="submission" date="2022-10" db="EMBL/GenBank/DDBJ databases">
        <title>Comparative genomic analysis of Cohnella hashimotonis sp. nov., isolated from the International Space Station.</title>
        <authorList>
            <person name="Simpson A."/>
            <person name="Venkateswaran K."/>
        </authorList>
    </citation>
    <scope>NUCLEOTIDE SEQUENCE</scope>
    <source>
        <strain evidence="1">DSM 28161</strain>
    </source>
</reference>
<evidence type="ECO:0000313" key="1">
    <source>
        <dbReference type="EMBL" id="MDG0814482.1"/>
    </source>
</evidence>
<name>A0A9X4QYB4_9BACL</name>